<dbReference type="EMBL" id="CAJNDS010002313">
    <property type="protein sequence ID" value="CAE7426423.1"/>
    <property type="molecule type" value="Genomic_DNA"/>
</dbReference>
<dbReference type="SUPFAM" id="SSF52200">
    <property type="entry name" value="Toll/Interleukin receptor TIR domain"/>
    <property type="match status" value="1"/>
</dbReference>
<dbReference type="CDD" id="cd00185">
    <property type="entry name" value="TNFRSF"/>
    <property type="match status" value="1"/>
</dbReference>
<feature type="transmembrane region" description="Helical" evidence="1">
    <location>
        <begin position="242"/>
        <end position="266"/>
    </location>
</feature>
<feature type="transmembrane region" description="Helical" evidence="1">
    <location>
        <begin position="143"/>
        <end position="163"/>
    </location>
</feature>
<name>A0A812R922_9DINO</name>
<keyword evidence="1" id="KW-0812">Transmembrane</keyword>
<dbReference type="Pfam" id="PF07699">
    <property type="entry name" value="Ephrin_rec_like"/>
    <property type="match status" value="1"/>
</dbReference>
<sequence length="873" mass="97071">MCQKCPQGEYQDQEASTACRRCGPYETTRTLGASQRSHCECQSGSWWQEDAGFTGCRPCSRGMQCRGGLALPKQGQGFWAAQETRDGREQFSVFHCRDELHCPAGIPGSCAENRIGRACAACLPGHQPTAKGSCKPCDGSSLLFFPIFFATLVLVPFLSTFLCGCKSVASAESKFSASLAVVGTFAAQCVYSMQSLRTIQQFEIKWLEPAKSLMAVMSFAQLRFEMLGLPCYIPQTNPIATYVLQLLALPSLALASLLPGVLARLLRRKFKFRIMFKLFGMVFVSFFTGITLMCFKPLECRENPNGKSTALEYAQVLCWESNDHIMLVVLSIIGILAYPVSVLAWLVHLTWNYPIWLLSARGISTVEKYHFLFGKFRPERYYYCVLLTLGNLLVGCIPACFSSLPALQVGVMSFVLWTRNALHCLLWPWRVEAANWSELLLQGGVALLLSLAAPLLNLEASIQDRSEFVLTVCMSVLLLLLPFSVCLAATLTLFLRARKQNRYTTFLSHHKASSGILCRYLKIVMTKNARVKVFYDSDDLLNLGDLFETLRTRTDSLLAVLTPGFLHSVWCIGELTLAFHCSLPIFALCCDGFKLPECDLNQIESGWPENEIQMLVAHGVGREEVQAALAYLHRLEHFQISRTAPGKQQEAVALSITSAILDKSEVKSRIAFSTPERTAGEVVGKARVLVASSMQADSMSTSLVIQHLMQHKLQQRVCHVHQAAEIEAAFRASSVVVVMGKHSLEDADFSDMLMAMPGAWMRLLVNDGSFDFPTHDFYRRIRDGQLQFRGNPHDIIATYQGLCSSLALPLTPAGPSWLLDRQVSQICSRLGDVDSTGATFEDAPSLQLSRSARSWVWEQEASEDYDPYVEHAL</sequence>
<accession>A0A812R922</accession>
<dbReference type="AlphaFoldDB" id="A0A812R922"/>
<evidence type="ECO:0000313" key="3">
    <source>
        <dbReference type="EMBL" id="CAE7426423.1"/>
    </source>
</evidence>
<evidence type="ECO:0000313" key="4">
    <source>
        <dbReference type="Proteomes" id="UP000604046"/>
    </source>
</evidence>
<dbReference type="InterPro" id="IPR035897">
    <property type="entry name" value="Toll_tir_struct_dom_sf"/>
</dbReference>
<evidence type="ECO:0000259" key="2">
    <source>
        <dbReference type="Pfam" id="PF07699"/>
    </source>
</evidence>
<feature type="transmembrane region" description="Helical" evidence="1">
    <location>
        <begin position="278"/>
        <end position="298"/>
    </location>
</feature>
<comment type="caution">
    <text evidence="3">The sequence shown here is derived from an EMBL/GenBank/DDBJ whole genome shotgun (WGS) entry which is preliminary data.</text>
</comment>
<dbReference type="Gene3D" id="2.10.50.10">
    <property type="entry name" value="Tumor Necrosis Factor Receptor, subunit A, domain 2"/>
    <property type="match status" value="1"/>
</dbReference>
<dbReference type="PANTHER" id="PTHR11319:SF35">
    <property type="entry name" value="OUTER MEMBRANE PROTEIN PMPC-RELATED"/>
    <property type="match status" value="1"/>
</dbReference>
<feature type="transmembrane region" description="Helical" evidence="1">
    <location>
        <begin position="439"/>
        <end position="456"/>
    </location>
</feature>
<keyword evidence="1" id="KW-1133">Transmembrane helix</keyword>
<feature type="transmembrane region" description="Helical" evidence="1">
    <location>
        <begin position="468"/>
        <end position="495"/>
    </location>
</feature>
<dbReference type="PANTHER" id="PTHR11319">
    <property type="entry name" value="G PROTEIN-COUPLED RECEPTOR-RELATED"/>
    <property type="match status" value="1"/>
</dbReference>
<reference evidence="3" key="1">
    <citation type="submission" date="2021-02" db="EMBL/GenBank/DDBJ databases">
        <authorList>
            <person name="Dougan E. K."/>
            <person name="Rhodes N."/>
            <person name="Thang M."/>
            <person name="Chan C."/>
        </authorList>
    </citation>
    <scope>NUCLEOTIDE SEQUENCE</scope>
</reference>
<gene>
    <name evidence="3" type="primary">CRMB1</name>
    <name evidence="3" type="ORF">SNAT2548_LOCUS23205</name>
</gene>
<dbReference type="Gene3D" id="3.40.50.10140">
    <property type="entry name" value="Toll/interleukin-1 receptor homology (TIR) domain"/>
    <property type="match status" value="1"/>
</dbReference>
<dbReference type="OrthoDB" id="422238at2759"/>
<protein>
    <submittedName>
        <fullName evidence="3">CRMB1 protein</fullName>
    </submittedName>
</protein>
<organism evidence="3 4">
    <name type="scientific">Symbiodinium natans</name>
    <dbReference type="NCBI Taxonomy" id="878477"/>
    <lineage>
        <taxon>Eukaryota</taxon>
        <taxon>Sar</taxon>
        <taxon>Alveolata</taxon>
        <taxon>Dinophyceae</taxon>
        <taxon>Suessiales</taxon>
        <taxon>Symbiodiniaceae</taxon>
        <taxon>Symbiodinium</taxon>
    </lineage>
</organism>
<evidence type="ECO:0000256" key="1">
    <source>
        <dbReference type="SAM" id="Phobius"/>
    </source>
</evidence>
<feature type="transmembrane region" description="Helical" evidence="1">
    <location>
        <begin position="381"/>
        <end position="401"/>
    </location>
</feature>
<feature type="domain" description="Tyrosine-protein kinase ephrin type A/B receptor-like" evidence="2">
    <location>
        <begin position="2"/>
        <end position="39"/>
    </location>
</feature>
<keyword evidence="4" id="KW-1185">Reference proteome</keyword>
<feature type="transmembrane region" description="Helical" evidence="1">
    <location>
        <begin position="325"/>
        <end position="347"/>
    </location>
</feature>
<keyword evidence="1" id="KW-0472">Membrane</keyword>
<dbReference type="Proteomes" id="UP000604046">
    <property type="component" value="Unassembled WGS sequence"/>
</dbReference>
<dbReference type="InterPro" id="IPR011641">
    <property type="entry name" value="Tyr-kin_ephrin_A/B_rcpt-like"/>
</dbReference>
<proteinExistence type="predicted"/>